<feature type="domain" description="CUB" evidence="3">
    <location>
        <begin position="13"/>
        <end position="69"/>
    </location>
</feature>
<keyword evidence="6" id="KW-1185">Reference proteome</keyword>
<dbReference type="PANTHER" id="PTHR24255">
    <property type="entry name" value="COMPLEMENT COMPONENT 1, S SUBCOMPONENT-RELATED"/>
    <property type="match status" value="1"/>
</dbReference>
<evidence type="ECO:0000259" key="3">
    <source>
        <dbReference type="PROSITE" id="PS01180"/>
    </source>
</evidence>
<dbReference type="PROSITE" id="PS01180">
    <property type="entry name" value="CUB"/>
    <property type="match status" value="1"/>
</dbReference>
<dbReference type="CDD" id="cd00041">
    <property type="entry name" value="CUB"/>
    <property type="match status" value="1"/>
</dbReference>
<evidence type="ECO:0000313" key="5">
    <source>
        <dbReference type="EnsemblMetazoa" id="ISCW007841-PA"/>
    </source>
</evidence>
<evidence type="ECO:0000313" key="6">
    <source>
        <dbReference type="Proteomes" id="UP000001555"/>
    </source>
</evidence>
<dbReference type="Pfam" id="PF00431">
    <property type="entry name" value="CUB"/>
    <property type="match status" value="1"/>
</dbReference>
<keyword evidence="1" id="KW-1015">Disulfide bond</keyword>
<dbReference type="PANTHER" id="PTHR24255:SF31">
    <property type="entry name" value="CUBILIN-LIKE PROTEIN"/>
    <property type="match status" value="1"/>
</dbReference>
<dbReference type="HOGENOM" id="CLU_2778681_0_0_1"/>
<name>B7PWQ6_IXOSC</name>
<dbReference type="EnsemblMetazoa" id="ISCW007841-RA">
    <property type="protein sequence ID" value="ISCW007841-PA"/>
    <property type="gene ID" value="ISCW007841"/>
</dbReference>
<dbReference type="SUPFAM" id="SSF49854">
    <property type="entry name" value="Spermadhesin, CUB domain"/>
    <property type="match status" value="1"/>
</dbReference>
<dbReference type="EMBL" id="ABJB010940200">
    <property type="status" value="NOT_ANNOTATED_CDS"/>
    <property type="molecule type" value="Genomic_DNA"/>
</dbReference>
<reference evidence="5" key="2">
    <citation type="submission" date="2020-05" db="UniProtKB">
        <authorList>
            <consortium name="EnsemblMetazoa"/>
        </authorList>
    </citation>
    <scope>IDENTIFICATION</scope>
    <source>
        <strain evidence="5">wikel</strain>
    </source>
</reference>
<dbReference type="EMBL" id="DS809836">
    <property type="protein sequence ID" value="EEC11028.1"/>
    <property type="molecule type" value="Genomic_DNA"/>
</dbReference>
<gene>
    <name evidence="4" type="ORF">IscW_ISCW007841</name>
</gene>
<proteinExistence type="predicted"/>
<sequence length="69" mass="7837">MFVTLEVGRKLDCNRTLALSREHSRASVTSPGYPSAYPNSQRCVVELQAPPGFRIELRFSDFSLEDHPR</sequence>
<evidence type="ECO:0000313" key="4">
    <source>
        <dbReference type="EMBL" id="EEC11028.1"/>
    </source>
</evidence>
<dbReference type="InterPro" id="IPR035914">
    <property type="entry name" value="Sperma_CUB_dom_sf"/>
</dbReference>
<dbReference type="VEuPathDB" id="VectorBase:ISCI007841"/>
<protein>
    <recommendedName>
        <fullName evidence="3">CUB domain-containing protein</fullName>
    </recommendedName>
</protein>
<dbReference type="InterPro" id="IPR000859">
    <property type="entry name" value="CUB_dom"/>
</dbReference>
<dbReference type="InParanoid" id="B7PWQ6"/>
<comment type="caution">
    <text evidence="2">Lacks conserved residue(s) required for the propagation of feature annotation.</text>
</comment>
<dbReference type="Gene3D" id="2.60.120.290">
    <property type="entry name" value="Spermadhesin, CUB domain"/>
    <property type="match status" value="1"/>
</dbReference>
<dbReference type="Proteomes" id="UP000001555">
    <property type="component" value="Unassembled WGS sequence"/>
</dbReference>
<evidence type="ECO:0000256" key="2">
    <source>
        <dbReference type="PROSITE-ProRule" id="PRU00059"/>
    </source>
</evidence>
<dbReference type="AlphaFoldDB" id="B7PWQ6"/>
<organism>
    <name type="scientific">Ixodes scapularis</name>
    <name type="common">Black-legged tick</name>
    <name type="synonym">Deer tick</name>
    <dbReference type="NCBI Taxonomy" id="6945"/>
    <lineage>
        <taxon>Eukaryota</taxon>
        <taxon>Metazoa</taxon>
        <taxon>Ecdysozoa</taxon>
        <taxon>Arthropoda</taxon>
        <taxon>Chelicerata</taxon>
        <taxon>Arachnida</taxon>
        <taxon>Acari</taxon>
        <taxon>Parasitiformes</taxon>
        <taxon>Ixodida</taxon>
        <taxon>Ixodoidea</taxon>
        <taxon>Ixodidae</taxon>
        <taxon>Ixodinae</taxon>
        <taxon>Ixodes</taxon>
    </lineage>
</organism>
<accession>B7PWQ6</accession>
<dbReference type="VEuPathDB" id="VectorBase:ISCW007841"/>
<evidence type="ECO:0000256" key="1">
    <source>
        <dbReference type="ARBA" id="ARBA00023157"/>
    </source>
</evidence>
<reference evidence="4 6" key="1">
    <citation type="submission" date="2008-03" db="EMBL/GenBank/DDBJ databases">
        <title>Annotation of Ixodes scapularis.</title>
        <authorList>
            <consortium name="Ixodes scapularis Genome Project Consortium"/>
            <person name="Caler E."/>
            <person name="Hannick L.I."/>
            <person name="Bidwell S."/>
            <person name="Joardar V."/>
            <person name="Thiagarajan M."/>
            <person name="Amedeo P."/>
            <person name="Galinsky K.J."/>
            <person name="Schobel S."/>
            <person name="Inman J."/>
            <person name="Hostetler J."/>
            <person name="Miller J."/>
            <person name="Hammond M."/>
            <person name="Megy K."/>
            <person name="Lawson D."/>
            <person name="Kodira C."/>
            <person name="Sutton G."/>
            <person name="Meyer J."/>
            <person name="Hill C.A."/>
            <person name="Birren B."/>
            <person name="Nene V."/>
            <person name="Collins F."/>
            <person name="Alarcon-Chaidez F."/>
            <person name="Wikel S."/>
            <person name="Strausberg R."/>
        </authorList>
    </citation>
    <scope>NUCLEOTIDE SEQUENCE [LARGE SCALE GENOMIC DNA]</scope>
    <source>
        <strain evidence="6">Wikel</strain>
        <strain evidence="4">Wikel colony</strain>
    </source>
</reference>
<dbReference type="PaxDb" id="6945-B7PWQ6"/>